<evidence type="ECO:0000256" key="10">
    <source>
        <dbReference type="ARBA" id="ARBA00022679"/>
    </source>
</evidence>
<comment type="catalytic activity">
    <reaction evidence="13">
        <text>L-valine + 2-oxoglutarate = 3-methyl-2-oxobutanoate + L-glutamate</text>
        <dbReference type="Rhea" id="RHEA:24813"/>
        <dbReference type="ChEBI" id="CHEBI:11851"/>
        <dbReference type="ChEBI" id="CHEBI:16810"/>
        <dbReference type="ChEBI" id="CHEBI:29985"/>
        <dbReference type="ChEBI" id="CHEBI:57762"/>
        <dbReference type="EC" id="2.6.1.42"/>
    </reaction>
</comment>
<evidence type="ECO:0000256" key="14">
    <source>
        <dbReference type="ARBA" id="ARBA00048798"/>
    </source>
</evidence>
<dbReference type="InterPro" id="IPR005786">
    <property type="entry name" value="B_amino_transII"/>
</dbReference>
<comment type="similarity">
    <text evidence="6">Belongs to the class-IV pyridoxal-phosphate-dependent aminotransferase family.</text>
</comment>
<comment type="caution">
    <text evidence="16">The sequence shown here is derived from an EMBL/GenBank/DDBJ whole genome shotgun (WGS) entry which is preliminary data.</text>
</comment>
<evidence type="ECO:0000256" key="2">
    <source>
        <dbReference type="ARBA" id="ARBA00003109"/>
    </source>
</evidence>
<evidence type="ECO:0000256" key="7">
    <source>
        <dbReference type="ARBA" id="ARBA00013053"/>
    </source>
</evidence>
<evidence type="ECO:0000256" key="13">
    <source>
        <dbReference type="ARBA" id="ARBA00048212"/>
    </source>
</evidence>
<evidence type="ECO:0000313" key="17">
    <source>
        <dbReference type="Proteomes" id="UP001500936"/>
    </source>
</evidence>
<dbReference type="EMBL" id="BAABHB010000030">
    <property type="protein sequence ID" value="GAA4421682.1"/>
    <property type="molecule type" value="Genomic_DNA"/>
</dbReference>
<keyword evidence="11" id="KW-0663">Pyridoxal phosphate</keyword>
<comment type="pathway">
    <text evidence="4">Amino-acid biosynthesis; L-valine biosynthesis; L-valine from pyruvate: step 4/4.</text>
</comment>
<dbReference type="PANTHER" id="PTHR11825">
    <property type="entry name" value="SUBGROUP IIII AMINOTRANSFERASE"/>
    <property type="match status" value="1"/>
</dbReference>
<evidence type="ECO:0000256" key="3">
    <source>
        <dbReference type="ARBA" id="ARBA00004824"/>
    </source>
</evidence>
<evidence type="ECO:0000256" key="5">
    <source>
        <dbReference type="ARBA" id="ARBA00005072"/>
    </source>
</evidence>
<comment type="function">
    <text evidence="2">Acts on leucine, isoleucine and valine.</text>
</comment>
<dbReference type="NCBIfam" id="TIGR01123">
    <property type="entry name" value="ilvE_II"/>
    <property type="match status" value="1"/>
</dbReference>
<sequence>MYGFRQFIGNSLLLFIDNSHRQLKASVDLICTAMTTDLLQIELRKGSSSRIQEVDFNNLPFGKHFSDHMFVADFVDGQWQNLQIVPFDNFTLSPALSSLHYGQAIFEGMKAYKNEAGEVLLFRAIDNFRRMNESAARMCMATLPEEVFMGGLEALLRVDADWVPSQPGSSLYIRPYMFATDTFLGVAPSKTYKFVIFTCPVGTYYAKPPKLKVETEYIRSAPGGVGFAKCAGNYAGSLYPTLLAQQAGYDQLIWTDALTHQYIEESGTMNIMFMIDGKLVTPAVSDSILRGVTRDSIIQIAKSWGVTVEERKVSVDEVIQGIENGHLTEAFGAGTAVVVSPYSLIGYNGHDYLLPEPTDESFSRKVYHYLSDLRTGRIDDPFGWVTKV</sequence>
<keyword evidence="17" id="KW-1185">Reference proteome</keyword>
<evidence type="ECO:0000256" key="6">
    <source>
        <dbReference type="ARBA" id="ARBA00009320"/>
    </source>
</evidence>
<comment type="pathway">
    <text evidence="3">Amino-acid biosynthesis; L-isoleucine biosynthesis; L-isoleucine from 2-oxobutanoate: step 4/4.</text>
</comment>
<comment type="cofactor">
    <cofactor evidence="1">
        <name>pyridoxal 5'-phosphate</name>
        <dbReference type="ChEBI" id="CHEBI:597326"/>
    </cofactor>
</comment>
<dbReference type="GO" id="GO:0008483">
    <property type="term" value="F:transaminase activity"/>
    <property type="evidence" value="ECO:0007669"/>
    <property type="project" value="UniProtKB-KW"/>
</dbReference>
<name>A0ABP8L2W5_9BACT</name>
<gene>
    <name evidence="16" type="ORF">GCM10023187_57710</name>
</gene>
<proteinExistence type="inferred from homology"/>
<dbReference type="PIRSF" id="PIRSF006468">
    <property type="entry name" value="BCAT1"/>
    <property type="match status" value="1"/>
</dbReference>
<dbReference type="InterPro" id="IPR036038">
    <property type="entry name" value="Aminotransferase-like"/>
</dbReference>
<keyword evidence="8 16" id="KW-0032">Aminotransferase</keyword>
<evidence type="ECO:0000313" key="16">
    <source>
        <dbReference type="EMBL" id="GAA4421682.1"/>
    </source>
</evidence>
<dbReference type="InterPro" id="IPR033939">
    <property type="entry name" value="BCAT_family"/>
</dbReference>
<organism evidence="16 17">
    <name type="scientific">Nibrella viscosa</name>
    <dbReference type="NCBI Taxonomy" id="1084524"/>
    <lineage>
        <taxon>Bacteria</taxon>
        <taxon>Pseudomonadati</taxon>
        <taxon>Bacteroidota</taxon>
        <taxon>Cytophagia</taxon>
        <taxon>Cytophagales</taxon>
        <taxon>Spirosomataceae</taxon>
        <taxon>Nibrella</taxon>
    </lineage>
</organism>
<protein>
    <recommendedName>
        <fullName evidence="7">branched-chain-amino-acid transaminase</fullName>
        <ecNumber evidence="7">2.6.1.42</ecNumber>
    </recommendedName>
</protein>
<evidence type="ECO:0000256" key="1">
    <source>
        <dbReference type="ARBA" id="ARBA00001933"/>
    </source>
</evidence>
<evidence type="ECO:0000256" key="9">
    <source>
        <dbReference type="ARBA" id="ARBA00022605"/>
    </source>
</evidence>
<evidence type="ECO:0000256" key="12">
    <source>
        <dbReference type="ARBA" id="ARBA00023304"/>
    </source>
</evidence>
<keyword evidence="9" id="KW-0028">Amino-acid biosynthesis</keyword>
<dbReference type="NCBIfam" id="NF009897">
    <property type="entry name" value="PRK13357.1"/>
    <property type="match status" value="1"/>
</dbReference>
<dbReference type="Gene3D" id="3.20.10.10">
    <property type="entry name" value="D-amino Acid Aminotransferase, subunit A, domain 2"/>
    <property type="match status" value="1"/>
</dbReference>
<comment type="pathway">
    <text evidence="5">Amino-acid biosynthesis; L-leucine biosynthesis; L-leucine from 3-methyl-2-oxobutanoate: step 4/4.</text>
</comment>
<dbReference type="CDD" id="cd01557">
    <property type="entry name" value="BCAT_beta_family"/>
    <property type="match status" value="1"/>
</dbReference>
<dbReference type="PANTHER" id="PTHR11825:SF44">
    <property type="entry name" value="BRANCHED-CHAIN-AMINO-ACID AMINOTRANSFERASE"/>
    <property type="match status" value="1"/>
</dbReference>
<keyword evidence="12" id="KW-0100">Branched-chain amino acid biosynthesis</keyword>
<dbReference type="Gene3D" id="3.30.470.10">
    <property type="match status" value="1"/>
</dbReference>
<dbReference type="SUPFAM" id="SSF56752">
    <property type="entry name" value="D-aminoacid aminotransferase-like PLP-dependent enzymes"/>
    <property type="match status" value="1"/>
</dbReference>
<dbReference type="Pfam" id="PF01063">
    <property type="entry name" value="Aminotran_4"/>
    <property type="match status" value="1"/>
</dbReference>
<dbReference type="InterPro" id="IPR043132">
    <property type="entry name" value="BCAT-like_C"/>
</dbReference>
<evidence type="ECO:0000256" key="8">
    <source>
        <dbReference type="ARBA" id="ARBA00022576"/>
    </source>
</evidence>
<dbReference type="EC" id="2.6.1.42" evidence="7"/>
<dbReference type="Proteomes" id="UP001500936">
    <property type="component" value="Unassembled WGS sequence"/>
</dbReference>
<keyword evidence="10" id="KW-0808">Transferase</keyword>
<evidence type="ECO:0000256" key="4">
    <source>
        <dbReference type="ARBA" id="ARBA00004931"/>
    </source>
</evidence>
<comment type="catalytic activity">
    <reaction evidence="14">
        <text>L-isoleucine + 2-oxoglutarate = (S)-3-methyl-2-oxopentanoate + L-glutamate</text>
        <dbReference type="Rhea" id="RHEA:24801"/>
        <dbReference type="ChEBI" id="CHEBI:16810"/>
        <dbReference type="ChEBI" id="CHEBI:29985"/>
        <dbReference type="ChEBI" id="CHEBI:35146"/>
        <dbReference type="ChEBI" id="CHEBI:58045"/>
        <dbReference type="EC" id="2.6.1.42"/>
    </reaction>
</comment>
<accession>A0ABP8L2W5</accession>
<evidence type="ECO:0000256" key="15">
    <source>
        <dbReference type="ARBA" id="ARBA00049229"/>
    </source>
</evidence>
<reference evidence="17" key="1">
    <citation type="journal article" date="2019" name="Int. J. Syst. Evol. Microbiol.">
        <title>The Global Catalogue of Microorganisms (GCM) 10K type strain sequencing project: providing services to taxonomists for standard genome sequencing and annotation.</title>
        <authorList>
            <consortium name="The Broad Institute Genomics Platform"/>
            <consortium name="The Broad Institute Genome Sequencing Center for Infectious Disease"/>
            <person name="Wu L."/>
            <person name="Ma J."/>
        </authorList>
    </citation>
    <scope>NUCLEOTIDE SEQUENCE [LARGE SCALE GENOMIC DNA]</scope>
    <source>
        <strain evidence="17">JCM 17925</strain>
    </source>
</reference>
<dbReference type="InterPro" id="IPR043131">
    <property type="entry name" value="BCAT-like_N"/>
</dbReference>
<comment type="catalytic activity">
    <reaction evidence="15">
        <text>L-leucine + 2-oxoglutarate = 4-methyl-2-oxopentanoate + L-glutamate</text>
        <dbReference type="Rhea" id="RHEA:18321"/>
        <dbReference type="ChEBI" id="CHEBI:16810"/>
        <dbReference type="ChEBI" id="CHEBI:17865"/>
        <dbReference type="ChEBI" id="CHEBI:29985"/>
        <dbReference type="ChEBI" id="CHEBI:57427"/>
        <dbReference type="EC" id="2.6.1.42"/>
    </reaction>
</comment>
<dbReference type="InterPro" id="IPR001544">
    <property type="entry name" value="Aminotrans_IV"/>
</dbReference>
<evidence type="ECO:0000256" key="11">
    <source>
        <dbReference type="ARBA" id="ARBA00022898"/>
    </source>
</evidence>